<organism evidence="8 9">
    <name type="scientific">Leucobacter komagatae</name>
    <dbReference type="NCBI Taxonomy" id="55969"/>
    <lineage>
        <taxon>Bacteria</taxon>
        <taxon>Bacillati</taxon>
        <taxon>Actinomycetota</taxon>
        <taxon>Actinomycetes</taxon>
        <taxon>Micrococcales</taxon>
        <taxon>Microbacteriaceae</taxon>
        <taxon>Leucobacter</taxon>
    </lineage>
</organism>
<protein>
    <submittedName>
        <fullName evidence="8">Putative MFS family arabinose efflux permease</fullName>
    </submittedName>
</protein>
<keyword evidence="3 6" id="KW-0812">Transmembrane</keyword>
<dbReference type="Pfam" id="PF07690">
    <property type="entry name" value="MFS_1"/>
    <property type="match status" value="1"/>
</dbReference>
<feature type="domain" description="Major facilitator superfamily (MFS) profile" evidence="7">
    <location>
        <begin position="18"/>
        <end position="409"/>
    </location>
</feature>
<dbReference type="InterPro" id="IPR020846">
    <property type="entry name" value="MFS_dom"/>
</dbReference>
<evidence type="ECO:0000256" key="3">
    <source>
        <dbReference type="ARBA" id="ARBA00022692"/>
    </source>
</evidence>
<dbReference type="OrthoDB" id="9814237at2"/>
<sequence>MNSRPPAGSGSVGHPMTSVAAITLSTFLVVTSEMMPVGVLTPMATSLGATAGAAGATLTITGAIAAVVSTFAPALAGRIDRRTILIAFMAVLALANALTAIAPSYAVVILGRVLLGVAMGMVWGLAAGLGGRIAPPERAALATTLIFSGVSLASVIGVPLGTYMATSLGWRSAFWLLAALGAVAAVSLRLVLPALPAGSPAGIRGLFTTLRVPQVVAGLAITALLVVGHFTGYTFIRPLLEFGGGHKESGIAAALLAFGIAGVVGNFAVGAVAAARPKRAVVGTATALAVGVAGFGALSVSGAAGFWGGSGTTPAFLVIVAIAVWGLGYGGVSVATQRWVATADPGRVEASAALWAGIFNASIATGAVLGGAAYDGFGAVGTLSVALAIAATGALVAGVAAVLAAMHATPPTHRRARP</sequence>
<feature type="transmembrane region" description="Helical" evidence="6">
    <location>
        <begin position="141"/>
        <end position="161"/>
    </location>
</feature>
<reference evidence="8 9" key="1">
    <citation type="submission" date="2019-06" db="EMBL/GenBank/DDBJ databases">
        <title>Sequencing the genomes of 1000 actinobacteria strains.</title>
        <authorList>
            <person name="Klenk H.-P."/>
        </authorList>
    </citation>
    <scope>NUCLEOTIDE SEQUENCE [LARGE SCALE GENOMIC DNA]</scope>
    <source>
        <strain evidence="8 9">DSM 8803</strain>
    </source>
</reference>
<dbReference type="PROSITE" id="PS50850">
    <property type="entry name" value="MFS"/>
    <property type="match status" value="1"/>
</dbReference>
<evidence type="ECO:0000259" key="7">
    <source>
        <dbReference type="PROSITE" id="PS50850"/>
    </source>
</evidence>
<dbReference type="Gene3D" id="1.20.1250.20">
    <property type="entry name" value="MFS general substrate transporter like domains"/>
    <property type="match status" value="1"/>
</dbReference>
<dbReference type="RefSeq" id="WP_141885951.1">
    <property type="nucleotide sequence ID" value="NZ_BAAAUY010000004.1"/>
</dbReference>
<dbReference type="InterPro" id="IPR011701">
    <property type="entry name" value="MFS"/>
</dbReference>
<feature type="transmembrane region" description="Helical" evidence="6">
    <location>
        <begin position="380"/>
        <end position="405"/>
    </location>
</feature>
<keyword evidence="2" id="KW-1003">Cell membrane</keyword>
<comment type="caution">
    <text evidence="8">The sequence shown here is derived from an EMBL/GenBank/DDBJ whole genome shotgun (WGS) entry which is preliminary data.</text>
</comment>
<name>A0A542Y356_9MICO</name>
<feature type="transmembrane region" description="Helical" evidence="6">
    <location>
        <begin position="315"/>
        <end position="340"/>
    </location>
</feature>
<accession>A0A542Y356</accession>
<feature type="transmembrane region" description="Helical" evidence="6">
    <location>
        <begin position="251"/>
        <end position="275"/>
    </location>
</feature>
<feature type="transmembrane region" description="Helical" evidence="6">
    <location>
        <begin position="212"/>
        <end position="231"/>
    </location>
</feature>
<dbReference type="PANTHER" id="PTHR43124:SF3">
    <property type="entry name" value="CHLORAMPHENICOL EFFLUX PUMP RV0191"/>
    <property type="match status" value="1"/>
</dbReference>
<dbReference type="AlphaFoldDB" id="A0A542Y356"/>
<keyword evidence="5 6" id="KW-0472">Membrane</keyword>
<keyword evidence="4 6" id="KW-1133">Transmembrane helix</keyword>
<feature type="transmembrane region" description="Helical" evidence="6">
    <location>
        <begin position="352"/>
        <end position="374"/>
    </location>
</feature>
<feature type="transmembrane region" description="Helical" evidence="6">
    <location>
        <begin position="109"/>
        <end position="129"/>
    </location>
</feature>
<feature type="transmembrane region" description="Helical" evidence="6">
    <location>
        <begin position="12"/>
        <end position="31"/>
    </location>
</feature>
<comment type="subcellular location">
    <subcellularLocation>
        <location evidence="1">Cell membrane</location>
        <topology evidence="1">Multi-pass membrane protein</topology>
    </subcellularLocation>
</comment>
<gene>
    <name evidence="8" type="ORF">FB468_0504</name>
</gene>
<dbReference type="GO" id="GO:0005886">
    <property type="term" value="C:plasma membrane"/>
    <property type="evidence" value="ECO:0007669"/>
    <property type="project" value="UniProtKB-SubCell"/>
</dbReference>
<feature type="transmembrane region" description="Helical" evidence="6">
    <location>
        <begin position="84"/>
        <end position="103"/>
    </location>
</feature>
<dbReference type="SUPFAM" id="SSF103473">
    <property type="entry name" value="MFS general substrate transporter"/>
    <property type="match status" value="1"/>
</dbReference>
<feature type="transmembrane region" description="Helical" evidence="6">
    <location>
        <begin position="51"/>
        <end position="72"/>
    </location>
</feature>
<dbReference type="PANTHER" id="PTHR43124">
    <property type="entry name" value="PURINE EFFLUX PUMP PBUE"/>
    <property type="match status" value="1"/>
</dbReference>
<proteinExistence type="predicted"/>
<evidence type="ECO:0000256" key="5">
    <source>
        <dbReference type="ARBA" id="ARBA00023136"/>
    </source>
</evidence>
<dbReference type="EMBL" id="VFON01000001">
    <property type="protein sequence ID" value="TQL42508.1"/>
    <property type="molecule type" value="Genomic_DNA"/>
</dbReference>
<keyword evidence="9" id="KW-1185">Reference proteome</keyword>
<evidence type="ECO:0000256" key="4">
    <source>
        <dbReference type="ARBA" id="ARBA00022989"/>
    </source>
</evidence>
<dbReference type="InterPro" id="IPR050189">
    <property type="entry name" value="MFS_Efflux_Transporters"/>
</dbReference>
<evidence type="ECO:0000256" key="1">
    <source>
        <dbReference type="ARBA" id="ARBA00004651"/>
    </source>
</evidence>
<feature type="transmembrane region" description="Helical" evidence="6">
    <location>
        <begin position="173"/>
        <end position="192"/>
    </location>
</feature>
<dbReference type="GO" id="GO:0022857">
    <property type="term" value="F:transmembrane transporter activity"/>
    <property type="evidence" value="ECO:0007669"/>
    <property type="project" value="InterPro"/>
</dbReference>
<dbReference type="Proteomes" id="UP000319094">
    <property type="component" value="Unassembled WGS sequence"/>
</dbReference>
<dbReference type="CDD" id="cd17324">
    <property type="entry name" value="MFS_NepI_like"/>
    <property type="match status" value="1"/>
</dbReference>
<evidence type="ECO:0000256" key="6">
    <source>
        <dbReference type="SAM" id="Phobius"/>
    </source>
</evidence>
<evidence type="ECO:0000256" key="2">
    <source>
        <dbReference type="ARBA" id="ARBA00022475"/>
    </source>
</evidence>
<feature type="transmembrane region" description="Helical" evidence="6">
    <location>
        <begin position="287"/>
        <end position="309"/>
    </location>
</feature>
<evidence type="ECO:0000313" key="9">
    <source>
        <dbReference type="Proteomes" id="UP000319094"/>
    </source>
</evidence>
<evidence type="ECO:0000313" key="8">
    <source>
        <dbReference type="EMBL" id="TQL42508.1"/>
    </source>
</evidence>
<dbReference type="InterPro" id="IPR036259">
    <property type="entry name" value="MFS_trans_sf"/>
</dbReference>